<dbReference type="RefSeq" id="WP_378064688.1">
    <property type="nucleotide sequence ID" value="NZ_JBHSBL010000002.1"/>
</dbReference>
<organism evidence="1 2">
    <name type="scientific">Actinoplanes subglobosus</name>
    <dbReference type="NCBI Taxonomy" id="1547892"/>
    <lineage>
        <taxon>Bacteria</taxon>
        <taxon>Bacillati</taxon>
        <taxon>Actinomycetota</taxon>
        <taxon>Actinomycetes</taxon>
        <taxon>Micromonosporales</taxon>
        <taxon>Micromonosporaceae</taxon>
        <taxon>Actinoplanes</taxon>
    </lineage>
</organism>
<evidence type="ECO:0000313" key="2">
    <source>
        <dbReference type="Proteomes" id="UP001595867"/>
    </source>
</evidence>
<protein>
    <submittedName>
        <fullName evidence="1">DUF5959 family protein</fullName>
    </submittedName>
</protein>
<dbReference type="Proteomes" id="UP001595867">
    <property type="component" value="Unassembled WGS sequence"/>
</dbReference>
<dbReference type="InterPro" id="IPR046003">
    <property type="entry name" value="DUF5959"/>
</dbReference>
<gene>
    <name evidence="1" type="ORF">ACFO0C_01825</name>
</gene>
<dbReference type="EMBL" id="JBHSBL010000002">
    <property type="protein sequence ID" value="MFC4063653.1"/>
    <property type="molecule type" value="Genomic_DNA"/>
</dbReference>
<dbReference type="Pfam" id="PF19384">
    <property type="entry name" value="DUF5959"/>
    <property type="match status" value="1"/>
</dbReference>
<name>A0ABV8IL19_9ACTN</name>
<sequence length="140" mass="15579">MPDHTPMDLAVFADDEGNSVRITVLGPEPSWSGGFAAEIIVETPFVNGRTDLILYDSKLQAWAEALDRLDAGEDIAWMEMSNGPSVFIRLAGDRDCPEVTVEDESHSMVTVRVPVVLPDGWIADHRERLRLLREGPRPRP</sequence>
<reference evidence="2" key="1">
    <citation type="journal article" date="2019" name="Int. J. Syst. Evol. Microbiol.">
        <title>The Global Catalogue of Microorganisms (GCM) 10K type strain sequencing project: providing services to taxonomists for standard genome sequencing and annotation.</title>
        <authorList>
            <consortium name="The Broad Institute Genomics Platform"/>
            <consortium name="The Broad Institute Genome Sequencing Center for Infectious Disease"/>
            <person name="Wu L."/>
            <person name="Ma J."/>
        </authorList>
    </citation>
    <scope>NUCLEOTIDE SEQUENCE [LARGE SCALE GENOMIC DNA]</scope>
    <source>
        <strain evidence="2">TBRC 5832</strain>
    </source>
</reference>
<keyword evidence="2" id="KW-1185">Reference proteome</keyword>
<comment type="caution">
    <text evidence="1">The sequence shown here is derived from an EMBL/GenBank/DDBJ whole genome shotgun (WGS) entry which is preliminary data.</text>
</comment>
<proteinExistence type="predicted"/>
<evidence type="ECO:0000313" key="1">
    <source>
        <dbReference type="EMBL" id="MFC4063653.1"/>
    </source>
</evidence>
<accession>A0ABV8IL19</accession>